<accession>A0A290QCD1</accession>
<dbReference type="Proteomes" id="UP000217265">
    <property type="component" value="Chromosome"/>
</dbReference>
<dbReference type="InterPro" id="IPR011006">
    <property type="entry name" value="CheY-like_superfamily"/>
</dbReference>
<dbReference type="OrthoDB" id="9790669at2"/>
<evidence type="ECO:0000256" key="1">
    <source>
        <dbReference type="ARBA" id="ARBA00022553"/>
    </source>
</evidence>
<evidence type="ECO:0000259" key="3">
    <source>
        <dbReference type="PROSITE" id="PS50110"/>
    </source>
</evidence>
<dbReference type="CDD" id="cd00156">
    <property type="entry name" value="REC"/>
    <property type="match status" value="1"/>
</dbReference>
<reference evidence="4 5" key="1">
    <citation type="submission" date="2017-09" db="EMBL/GenBank/DDBJ databases">
        <title>Complete genome sequence of Verrucomicrobial strain HZ-65, isolated from freshwater.</title>
        <authorList>
            <person name="Choi A."/>
        </authorList>
    </citation>
    <scope>NUCLEOTIDE SEQUENCE [LARGE SCALE GENOMIC DNA]</scope>
    <source>
        <strain evidence="4 5">HZ-65</strain>
    </source>
</reference>
<feature type="domain" description="Response regulatory" evidence="3">
    <location>
        <begin position="2"/>
        <end position="121"/>
    </location>
</feature>
<name>A0A290QCD1_9BACT</name>
<dbReference type="PANTHER" id="PTHR44591">
    <property type="entry name" value="STRESS RESPONSE REGULATOR PROTEIN 1"/>
    <property type="match status" value="1"/>
</dbReference>
<dbReference type="EMBL" id="CP023344">
    <property type="protein sequence ID" value="ATC62988.1"/>
    <property type="molecule type" value="Genomic_DNA"/>
</dbReference>
<organism evidence="4 5">
    <name type="scientific">Nibricoccus aquaticus</name>
    <dbReference type="NCBI Taxonomy" id="2576891"/>
    <lineage>
        <taxon>Bacteria</taxon>
        <taxon>Pseudomonadati</taxon>
        <taxon>Verrucomicrobiota</taxon>
        <taxon>Opitutia</taxon>
        <taxon>Opitutales</taxon>
        <taxon>Opitutaceae</taxon>
        <taxon>Nibricoccus</taxon>
    </lineage>
</organism>
<dbReference type="Gene3D" id="3.40.50.2300">
    <property type="match status" value="1"/>
</dbReference>
<dbReference type="PROSITE" id="PS50110">
    <property type="entry name" value="RESPONSE_REGULATORY"/>
    <property type="match status" value="1"/>
</dbReference>
<protein>
    <submittedName>
        <fullName evidence="4">Two-component system response regulator</fullName>
    </submittedName>
</protein>
<dbReference type="SUPFAM" id="SSF52172">
    <property type="entry name" value="CheY-like"/>
    <property type="match status" value="1"/>
</dbReference>
<dbReference type="InterPro" id="IPR001789">
    <property type="entry name" value="Sig_transdc_resp-reg_receiver"/>
</dbReference>
<gene>
    <name evidence="4" type="ORF">CMV30_02860</name>
</gene>
<evidence type="ECO:0000313" key="4">
    <source>
        <dbReference type="EMBL" id="ATC62988.1"/>
    </source>
</evidence>
<dbReference type="InterPro" id="IPR050595">
    <property type="entry name" value="Bact_response_regulator"/>
</dbReference>
<feature type="modified residue" description="4-aspartylphosphate" evidence="2">
    <location>
        <position position="54"/>
    </location>
</feature>
<evidence type="ECO:0000256" key="2">
    <source>
        <dbReference type="PROSITE-ProRule" id="PRU00169"/>
    </source>
</evidence>
<proteinExistence type="predicted"/>
<keyword evidence="5" id="KW-1185">Reference proteome</keyword>
<sequence>MNILIADDEEGFRGLLRDALGSDPTIQLTSACNAMEAWWHLSDLEQRFDVGIFDIKMPQVNGFSLLKRVRSCPRYRHLPVIVCSGNNDRETILQSGQLAASYYLVKPFKLENLLSKIQEFGQRRRPVASARLPSSSSASPIPGAS</sequence>
<dbReference type="Pfam" id="PF00072">
    <property type="entry name" value="Response_reg"/>
    <property type="match status" value="1"/>
</dbReference>
<dbReference type="GO" id="GO:0000160">
    <property type="term" value="P:phosphorelay signal transduction system"/>
    <property type="evidence" value="ECO:0007669"/>
    <property type="project" value="InterPro"/>
</dbReference>
<evidence type="ECO:0000313" key="5">
    <source>
        <dbReference type="Proteomes" id="UP000217265"/>
    </source>
</evidence>
<dbReference type="SMART" id="SM00448">
    <property type="entry name" value="REC"/>
    <property type="match status" value="1"/>
</dbReference>
<dbReference type="PANTHER" id="PTHR44591:SF3">
    <property type="entry name" value="RESPONSE REGULATORY DOMAIN-CONTAINING PROTEIN"/>
    <property type="match status" value="1"/>
</dbReference>
<keyword evidence="1 2" id="KW-0597">Phosphoprotein</keyword>
<dbReference type="RefSeq" id="WP_096054623.1">
    <property type="nucleotide sequence ID" value="NZ_CP023344.1"/>
</dbReference>
<dbReference type="AlphaFoldDB" id="A0A290QCD1"/>
<dbReference type="KEGG" id="vbh:CMV30_02860"/>